<proteinExistence type="predicted"/>
<protein>
    <submittedName>
        <fullName evidence="1">Uncharacterized protein</fullName>
    </submittedName>
</protein>
<reference evidence="1 2" key="1">
    <citation type="journal article" date="2019" name="Commun. Biol.">
        <title>The bagworm genome reveals a unique fibroin gene that provides high tensile strength.</title>
        <authorList>
            <person name="Kono N."/>
            <person name="Nakamura H."/>
            <person name="Ohtoshi R."/>
            <person name="Tomita M."/>
            <person name="Numata K."/>
            <person name="Arakawa K."/>
        </authorList>
    </citation>
    <scope>NUCLEOTIDE SEQUENCE [LARGE SCALE GENOMIC DNA]</scope>
</reference>
<accession>A0A4C1UEP6</accession>
<dbReference type="AlphaFoldDB" id="A0A4C1UEP6"/>
<dbReference type="EMBL" id="BGZK01000166">
    <property type="protein sequence ID" value="GBP24809.1"/>
    <property type="molecule type" value="Genomic_DNA"/>
</dbReference>
<name>A0A4C1UEP6_EUMVA</name>
<evidence type="ECO:0000313" key="1">
    <source>
        <dbReference type="EMBL" id="GBP24809.1"/>
    </source>
</evidence>
<gene>
    <name evidence="1" type="ORF">EVAR_14142_1</name>
</gene>
<comment type="caution">
    <text evidence="1">The sequence shown here is derived from an EMBL/GenBank/DDBJ whole genome shotgun (WGS) entry which is preliminary data.</text>
</comment>
<organism evidence="1 2">
    <name type="scientific">Eumeta variegata</name>
    <name type="common">Bagworm moth</name>
    <name type="synonym">Eumeta japonica</name>
    <dbReference type="NCBI Taxonomy" id="151549"/>
    <lineage>
        <taxon>Eukaryota</taxon>
        <taxon>Metazoa</taxon>
        <taxon>Ecdysozoa</taxon>
        <taxon>Arthropoda</taxon>
        <taxon>Hexapoda</taxon>
        <taxon>Insecta</taxon>
        <taxon>Pterygota</taxon>
        <taxon>Neoptera</taxon>
        <taxon>Endopterygota</taxon>
        <taxon>Lepidoptera</taxon>
        <taxon>Glossata</taxon>
        <taxon>Ditrysia</taxon>
        <taxon>Tineoidea</taxon>
        <taxon>Psychidae</taxon>
        <taxon>Oiketicinae</taxon>
        <taxon>Eumeta</taxon>
    </lineage>
</organism>
<dbReference type="Proteomes" id="UP000299102">
    <property type="component" value="Unassembled WGS sequence"/>
</dbReference>
<evidence type="ECO:0000313" key="2">
    <source>
        <dbReference type="Proteomes" id="UP000299102"/>
    </source>
</evidence>
<keyword evidence="2" id="KW-1185">Reference proteome</keyword>
<sequence>MAFESDVESIMIPKCLTEATFLRTARPQFGERAFHHSRPISELVETELSVGICFFPRVASEHQYAIICEEAISAFVELYLAQPGIIYGVSTRGDRKHQRTSRTLYGDTQQWYLARPTRPAGLAKKCSISVPVCHLHYAECSEDLFDLIPTASCHPRSASRKHHQTILIV</sequence>